<dbReference type="InterPro" id="IPR003594">
    <property type="entry name" value="HATPase_dom"/>
</dbReference>
<proteinExistence type="predicted"/>
<dbReference type="PRINTS" id="PR00344">
    <property type="entry name" value="BCTRLSENSOR"/>
</dbReference>
<evidence type="ECO:0000256" key="5">
    <source>
        <dbReference type="ARBA" id="ARBA00022777"/>
    </source>
</evidence>
<keyword evidence="3" id="KW-0808">Transferase</keyword>
<dbReference type="PROSITE" id="PS50109">
    <property type="entry name" value="HIS_KIN"/>
    <property type="match status" value="1"/>
</dbReference>
<keyword evidence="7" id="KW-0902">Two-component regulatory system</keyword>
<keyword evidence="4" id="KW-0547">Nucleotide-binding</keyword>
<dbReference type="SUPFAM" id="SSF55874">
    <property type="entry name" value="ATPase domain of HSP90 chaperone/DNA topoisomerase II/histidine kinase"/>
    <property type="match status" value="1"/>
</dbReference>
<dbReference type="Gene3D" id="3.30.565.10">
    <property type="entry name" value="Histidine kinase-like ATPase, C-terminal domain"/>
    <property type="match status" value="1"/>
</dbReference>
<evidence type="ECO:0000256" key="1">
    <source>
        <dbReference type="ARBA" id="ARBA00000085"/>
    </source>
</evidence>
<evidence type="ECO:0000256" key="2">
    <source>
        <dbReference type="ARBA" id="ARBA00012438"/>
    </source>
</evidence>
<name>A0ABS8PLS0_9BACT</name>
<evidence type="ECO:0000256" key="7">
    <source>
        <dbReference type="ARBA" id="ARBA00023012"/>
    </source>
</evidence>
<dbReference type="Proteomes" id="UP001199816">
    <property type="component" value="Unassembled WGS sequence"/>
</dbReference>
<keyword evidence="6 9" id="KW-0067">ATP-binding</keyword>
<dbReference type="PANTHER" id="PTHR42878">
    <property type="entry name" value="TWO-COMPONENT HISTIDINE KINASE"/>
    <property type="match status" value="1"/>
</dbReference>
<dbReference type="PANTHER" id="PTHR42878:SF7">
    <property type="entry name" value="SENSOR HISTIDINE KINASE GLRK"/>
    <property type="match status" value="1"/>
</dbReference>
<reference evidence="9 10" key="1">
    <citation type="submission" date="2021-11" db="EMBL/GenBank/DDBJ databases">
        <title>Genomic of Niabella pedocola.</title>
        <authorList>
            <person name="Wu T."/>
        </authorList>
    </citation>
    <scope>NUCLEOTIDE SEQUENCE [LARGE SCALE GENOMIC DNA]</scope>
    <source>
        <strain evidence="9 10">JCM 31011</strain>
    </source>
</reference>
<dbReference type="GO" id="GO:0005524">
    <property type="term" value="F:ATP binding"/>
    <property type="evidence" value="ECO:0007669"/>
    <property type="project" value="UniProtKB-KW"/>
</dbReference>
<dbReference type="InterPro" id="IPR036890">
    <property type="entry name" value="HATPase_C_sf"/>
</dbReference>
<comment type="caution">
    <text evidence="9">The sequence shown here is derived from an EMBL/GenBank/DDBJ whole genome shotgun (WGS) entry which is preliminary data.</text>
</comment>
<dbReference type="SMART" id="SM00387">
    <property type="entry name" value="HATPase_c"/>
    <property type="match status" value="1"/>
</dbReference>
<dbReference type="Pfam" id="PF02518">
    <property type="entry name" value="HATPase_c"/>
    <property type="match status" value="1"/>
</dbReference>
<dbReference type="RefSeq" id="WP_231002951.1">
    <property type="nucleotide sequence ID" value="NZ_JAJNEC010000004.1"/>
</dbReference>
<accession>A0ABS8PLS0</accession>
<keyword evidence="10" id="KW-1185">Reference proteome</keyword>
<gene>
    <name evidence="9" type="ORF">LQ567_04690</name>
</gene>
<keyword evidence="5" id="KW-0418">Kinase</keyword>
<dbReference type="EC" id="2.7.13.3" evidence="2"/>
<evidence type="ECO:0000259" key="8">
    <source>
        <dbReference type="PROSITE" id="PS50109"/>
    </source>
</evidence>
<dbReference type="InterPro" id="IPR004358">
    <property type="entry name" value="Sig_transdc_His_kin-like_C"/>
</dbReference>
<protein>
    <recommendedName>
        <fullName evidence="2">histidine kinase</fullName>
        <ecNumber evidence="2">2.7.13.3</ecNumber>
    </recommendedName>
</protein>
<organism evidence="9 10">
    <name type="scientific">Niabella pedocola</name>
    <dbReference type="NCBI Taxonomy" id="1752077"/>
    <lineage>
        <taxon>Bacteria</taxon>
        <taxon>Pseudomonadati</taxon>
        <taxon>Bacteroidota</taxon>
        <taxon>Chitinophagia</taxon>
        <taxon>Chitinophagales</taxon>
        <taxon>Chitinophagaceae</taxon>
        <taxon>Niabella</taxon>
    </lineage>
</organism>
<evidence type="ECO:0000256" key="3">
    <source>
        <dbReference type="ARBA" id="ARBA00022679"/>
    </source>
</evidence>
<evidence type="ECO:0000313" key="9">
    <source>
        <dbReference type="EMBL" id="MCD2422047.1"/>
    </source>
</evidence>
<evidence type="ECO:0000256" key="6">
    <source>
        <dbReference type="ARBA" id="ARBA00022840"/>
    </source>
</evidence>
<feature type="domain" description="Histidine kinase" evidence="8">
    <location>
        <begin position="1"/>
        <end position="165"/>
    </location>
</feature>
<sequence length="207" mass="23807">MTCRIPKISEGKLNLHRLPLNINELLSERVEEIRRTTKHYFELQFEALPTAQADRERIGQVVTNLLSNAIKYSPRESRIIIRTEQTEAAIRDSIQDEGYDISEEHLQKIFKRVCRANSGNTGTSQGIGLGLYIAEQIIRRHSGCWMCKSKNREGICFLLYTPFIKYETAGWLLVVPDRSTGGLCIPHFYIVGNIFHMFMSQAMIERS</sequence>
<dbReference type="InterPro" id="IPR050351">
    <property type="entry name" value="BphY/WalK/GraS-like"/>
</dbReference>
<dbReference type="InterPro" id="IPR005467">
    <property type="entry name" value="His_kinase_dom"/>
</dbReference>
<evidence type="ECO:0000256" key="4">
    <source>
        <dbReference type="ARBA" id="ARBA00022741"/>
    </source>
</evidence>
<dbReference type="EMBL" id="JAJNEC010000004">
    <property type="protein sequence ID" value="MCD2422047.1"/>
    <property type="molecule type" value="Genomic_DNA"/>
</dbReference>
<comment type="catalytic activity">
    <reaction evidence="1">
        <text>ATP + protein L-histidine = ADP + protein N-phospho-L-histidine.</text>
        <dbReference type="EC" id="2.7.13.3"/>
    </reaction>
</comment>
<evidence type="ECO:0000313" key="10">
    <source>
        <dbReference type="Proteomes" id="UP001199816"/>
    </source>
</evidence>